<proteinExistence type="inferred from homology"/>
<evidence type="ECO:0000256" key="3">
    <source>
        <dbReference type="ARBA" id="ARBA00022729"/>
    </source>
</evidence>
<protein>
    <submittedName>
        <fullName evidence="6">Lysosomal Pro-X carboxypeptidase-like protein</fullName>
    </submittedName>
</protein>
<dbReference type="PANTHER" id="PTHR11010:SF38">
    <property type="entry name" value="LYSOSOMAL PRO-X CARBOXYPEPTIDASE"/>
    <property type="match status" value="1"/>
</dbReference>
<keyword evidence="6" id="KW-0121">Carboxypeptidase</keyword>
<dbReference type="AlphaFoldDB" id="A0A1Y3B9J1"/>
<dbReference type="InterPro" id="IPR029058">
    <property type="entry name" value="AB_hydrolase_fold"/>
</dbReference>
<dbReference type="InterPro" id="IPR008758">
    <property type="entry name" value="Peptidase_S28"/>
</dbReference>
<keyword evidence="7" id="KW-1185">Reference proteome</keyword>
<dbReference type="OrthoDB" id="2130629at2759"/>
<dbReference type="GO" id="GO:0043535">
    <property type="term" value="P:regulation of blood vessel endothelial cell migration"/>
    <property type="evidence" value="ECO:0007669"/>
    <property type="project" value="TreeGrafter"/>
</dbReference>
<organism evidence="6 7">
    <name type="scientific">Euroglyphus maynei</name>
    <name type="common">Mayne's house dust mite</name>
    <dbReference type="NCBI Taxonomy" id="6958"/>
    <lineage>
        <taxon>Eukaryota</taxon>
        <taxon>Metazoa</taxon>
        <taxon>Ecdysozoa</taxon>
        <taxon>Arthropoda</taxon>
        <taxon>Chelicerata</taxon>
        <taxon>Arachnida</taxon>
        <taxon>Acari</taxon>
        <taxon>Acariformes</taxon>
        <taxon>Sarcoptiformes</taxon>
        <taxon>Astigmata</taxon>
        <taxon>Psoroptidia</taxon>
        <taxon>Analgoidea</taxon>
        <taxon>Pyroglyphidae</taxon>
        <taxon>Pyroglyphinae</taxon>
        <taxon>Euroglyphus</taxon>
    </lineage>
</organism>
<accession>A0A1Y3B9J1</accession>
<dbReference type="GO" id="GO:0070008">
    <property type="term" value="F:serine-type exopeptidase activity"/>
    <property type="evidence" value="ECO:0007669"/>
    <property type="project" value="InterPro"/>
</dbReference>
<evidence type="ECO:0000313" key="7">
    <source>
        <dbReference type="Proteomes" id="UP000194236"/>
    </source>
</evidence>
<keyword evidence="5" id="KW-0325">Glycoprotein</keyword>
<dbReference type="PANTHER" id="PTHR11010">
    <property type="entry name" value="PROTEASE S28 PRO-X CARBOXYPEPTIDASE-RELATED"/>
    <property type="match status" value="1"/>
</dbReference>
<dbReference type="GO" id="GO:0003085">
    <property type="term" value="P:negative regulation of systemic arterial blood pressure"/>
    <property type="evidence" value="ECO:0007669"/>
    <property type="project" value="TreeGrafter"/>
</dbReference>
<evidence type="ECO:0000256" key="4">
    <source>
        <dbReference type="ARBA" id="ARBA00022801"/>
    </source>
</evidence>
<keyword evidence="4" id="KW-0378">Hydrolase</keyword>
<gene>
    <name evidence="6" type="ORF">BLA29_006804</name>
</gene>
<keyword evidence="2" id="KW-0645">Protease</keyword>
<evidence type="ECO:0000256" key="1">
    <source>
        <dbReference type="ARBA" id="ARBA00011079"/>
    </source>
</evidence>
<dbReference type="EMBL" id="MUJZ01038359">
    <property type="protein sequence ID" value="OTF76256.1"/>
    <property type="molecule type" value="Genomic_DNA"/>
</dbReference>
<sequence>MIDYPNPADFLSKLPAYPIKIVCQYLTNPDSNDKQLIASVAKAISVYTNYTGETECNKIDASNERLGTNAWDFQACTEMVLPQCSNGVDDMFEPKQWTFDEFSEDCRKKFGINSERYKALIMFGGKHIQTATNIIFSNGLRDPWSAGGVLETLSDSLIAIKIPGACHHEDLRSQGPNDPKVLLDARQQELRIIHGWLQSYYDENRIKFTF</sequence>
<dbReference type="GO" id="GO:0008239">
    <property type="term" value="F:dipeptidyl-peptidase activity"/>
    <property type="evidence" value="ECO:0007669"/>
    <property type="project" value="TreeGrafter"/>
</dbReference>
<keyword evidence="3" id="KW-0732">Signal</keyword>
<dbReference type="Gene3D" id="3.40.50.1820">
    <property type="entry name" value="alpha/beta hydrolase"/>
    <property type="match status" value="1"/>
</dbReference>
<reference evidence="6 7" key="1">
    <citation type="submission" date="2017-03" db="EMBL/GenBank/DDBJ databases">
        <title>Genome Survey of Euroglyphus maynei.</title>
        <authorList>
            <person name="Arlian L.G."/>
            <person name="Morgan M.S."/>
            <person name="Rider S.D."/>
        </authorList>
    </citation>
    <scope>NUCLEOTIDE SEQUENCE [LARGE SCALE GENOMIC DNA]</scope>
    <source>
        <strain evidence="6">Arlian Lab</strain>
        <tissue evidence="6">Whole body</tissue>
    </source>
</reference>
<evidence type="ECO:0000256" key="2">
    <source>
        <dbReference type="ARBA" id="ARBA00022670"/>
    </source>
</evidence>
<dbReference type="Proteomes" id="UP000194236">
    <property type="component" value="Unassembled WGS sequence"/>
</dbReference>
<dbReference type="Pfam" id="PF05577">
    <property type="entry name" value="Peptidase_S28"/>
    <property type="match status" value="1"/>
</dbReference>
<evidence type="ECO:0000256" key="5">
    <source>
        <dbReference type="ARBA" id="ARBA00023180"/>
    </source>
</evidence>
<comment type="similarity">
    <text evidence="1">Belongs to the peptidase S28 family.</text>
</comment>
<evidence type="ECO:0000313" key="6">
    <source>
        <dbReference type="EMBL" id="OTF76256.1"/>
    </source>
</evidence>
<comment type="caution">
    <text evidence="6">The sequence shown here is derived from an EMBL/GenBank/DDBJ whole genome shotgun (WGS) entry which is preliminary data.</text>
</comment>
<name>A0A1Y3B9J1_EURMA</name>
<dbReference type="GO" id="GO:0004180">
    <property type="term" value="F:carboxypeptidase activity"/>
    <property type="evidence" value="ECO:0007669"/>
    <property type="project" value="UniProtKB-KW"/>
</dbReference>
<dbReference type="GO" id="GO:0006508">
    <property type="term" value="P:proteolysis"/>
    <property type="evidence" value="ECO:0007669"/>
    <property type="project" value="UniProtKB-KW"/>
</dbReference>